<dbReference type="InParanoid" id="M7XBX3"/>
<dbReference type="Gene3D" id="1.10.10.10">
    <property type="entry name" value="Winged helix-like DNA-binding domain superfamily/Winged helix DNA-binding domain"/>
    <property type="match status" value="1"/>
</dbReference>
<name>M7XBX3_9BACT</name>
<dbReference type="Proteomes" id="UP000010953">
    <property type="component" value="Unassembled WGS sequence"/>
</dbReference>
<reference evidence="3" key="1">
    <citation type="submission" date="2013-01" db="EMBL/GenBank/DDBJ databases">
        <title>Genome assembly of Mariniradius saccharolyticus AK6.</title>
        <authorList>
            <person name="Vaidya B."/>
            <person name="Khatri I."/>
            <person name="Tanuku N.R.S."/>
            <person name="Subramanian S."/>
            <person name="Pinnaka A."/>
        </authorList>
    </citation>
    <scope>NUCLEOTIDE SEQUENCE [LARGE SCALE GENOMIC DNA]</scope>
    <source>
        <strain evidence="3">AK6</strain>
    </source>
</reference>
<organism evidence="3 4">
    <name type="scientific">Mariniradius saccharolyticus AK6</name>
    <dbReference type="NCBI Taxonomy" id="1239962"/>
    <lineage>
        <taxon>Bacteria</taxon>
        <taxon>Pseudomonadati</taxon>
        <taxon>Bacteroidota</taxon>
        <taxon>Cytophagia</taxon>
        <taxon>Cytophagales</taxon>
        <taxon>Cyclobacteriaceae</taxon>
        <taxon>Mariniradius</taxon>
    </lineage>
</organism>
<keyword evidence="4" id="KW-1185">Reference proteome</keyword>
<accession>M7XBX3</accession>
<dbReference type="InterPro" id="IPR041682">
    <property type="entry name" value="AAA_14"/>
</dbReference>
<dbReference type="SUPFAM" id="SSF46785">
    <property type="entry name" value="Winged helix' DNA-binding domain"/>
    <property type="match status" value="1"/>
</dbReference>
<evidence type="ECO:0000256" key="1">
    <source>
        <dbReference type="ARBA" id="ARBA00023125"/>
    </source>
</evidence>
<dbReference type="Gene3D" id="3.40.50.300">
    <property type="entry name" value="P-loop containing nucleotide triphosphate hydrolases"/>
    <property type="match status" value="1"/>
</dbReference>
<dbReference type="PANTHER" id="PTHR42990">
    <property type="entry name" value="ATPASE"/>
    <property type="match status" value="1"/>
</dbReference>
<dbReference type="GO" id="GO:0003677">
    <property type="term" value="F:DNA binding"/>
    <property type="evidence" value="ECO:0007669"/>
    <property type="project" value="UniProtKB-KW"/>
</dbReference>
<dbReference type="Pfam" id="PF13173">
    <property type="entry name" value="AAA_14"/>
    <property type="match status" value="1"/>
</dbReference>
<proteinExistence type="predicted"/>
<dbReference type="eggNOG" id="COG1373">
    <property type="taxonomic scope" value="Bacteria"/>
</dbReference>
<dbReference type="EMBL" id="AMZY02000014">
    <property type="protein sequence ID" value="EMS32128.1"/>
    <property type="molecule type" value="Genomic_DNA"/>
</dbReference>
<dbReference type="STRING" id="1239962.C943_01390"/>
<dbReference type="InterPro" id="IPR003593">
    <property type="entry name" value="AAA+_ATPase"/>
</dbReference>
<evidence type="ECO:0000313" key="3">
    <source>
        <dbReference type="EMBL" id="EMS32128.1"/>
    </source>
</evidence>
<dbReference type="InterPro" id="IPR036390">
    <property type="entry name" value="WH_DNA-bd_sf"/>
</dbReference>
<dbReference type="InterPro" id="IPR027417">
    <property type="entry name" value="P-loop_NTPase"/>
</dbReference>
<dbReference type="SMART" id="SM00382">
    <property type="entry name" value="AAA"/>
    <property type="match status" value="1"/>
</dbReference>
<dbReference type="PANTHER" id="PTHR42990:SF1">
    <property type="entry name" value="AAA+ ATPASE DOMAIN-CONTAINING PROTEIN"/>
    <property type="match status" value="1"/>
</dbReference>
<dbReference type="SUPFAM" id="SSF52540">
    <property type="entry name" value="P-loop containing nucleoside triphosphate hydrolases"/>
    <property type="match status" value="1"/>
</dbReference>
<evidence type="ECO:0000259" key="2">
    <source>
        <dbReference type="SMART" id="SM00382"/>
    </source>
</evidence>
<feature type="domain" description="AAA+ ATPase" evidence="2">
    <location>
        <begin position="49"/>
        <end position="165"/>
    </location>
</feature>
<dbReference type="InterPro" id="IPR036388">
    <property type="entry name" value="WH-like_DNA-bd_sf"/>
</dbReference>
<dbReference type="AlphaFoldDB" id="M7XBX3"/>
<dbReference type="Pfam" id="PF13635">
    <property type="entry name" value="DUF4143"/>
    <property type="match status" value="1"/>
</dbReference>
<comment type="caution">
    <text evidence="3">The sequence shown here is derived from an EMBL/GenBank/DDBJ whole genome shotgun (WGS) entry which is preliminary data.</text>
</comment>
<dbReference type="InterPro" id="IPR025420">
    <property type="entry name" value="DUF4143"/>
</dbReference>
<protein>
    <submittedName>
        <fullName evidence="3">ATPase</fullName>
    </submittedName>
</protein>
<keyword evidence="1" id="KW-0238">DNA-binding</keyword>
<evidence type="ECO:0000313" key="4">
    <source>
        <dbReference type="Proteomes" id="UP000010953"/>
    </source>
</evidence>
<sequence>MFSIENILNTFVTKYQTEKMEELLDFQANIFRQTTETWYRYLLDNLESEERLLGLKGLRGVGKTTLLIQFAKFRYAEKTKVLYVTADHPYFYSNTLFDLASLWNKNDGKLLMIDEVHKYPNWSRELKLINDGFPALQVFFTSSSALDLYRGESDISRRLAVQNLEGLSFREYLNFFEGHDFKPLTLAEILKDHVSLAQEITKDFHPLPSFKSYLSSGYFPFAKNLKTTAVPARIIQTLNTVLETDLAFAQDYSAGNVAKVKRLLGVIAASVPFTPNISTIAEKLGLSRNTVYMYLRHLEDAKIIRIVNRPDKNLGSLQKPDKIYFENPNFAYALQPDANIGAVRETFFANQIANATKAVHLSEKGDFLVENQFIFEIGGAKKSFDQIKDLPESFIAADEIEIGFGNKIPLWLFGFLY</sequence>
<gene>
    <name evidence="3" type="ORF">C943_01390</name>
</gene>